<keyword evidence="2" id="KW-0812">Transmembrane</keyword>
<feature type="transmembrane region" description="Helical" evidence="2">
    <location>
        <begin position="473"/>
        <end position="494"/>
    </location>
</feature>
<gene>
    <name evidence="3" type="ORF">LA5096_04130</name>
</gene>
<name>A0A0M7ALJ3_9HYPH</name>
<keyword evidence="2" id="KW-1133">Transmembrane helix</keyword>
<evidence type="ECO:0000256" key="1">
    <source>
        <dbReference type="SAM" id="Coils"/>
    </source>
</evidence>
<accession>A0A0M7ALJ3</accession>
<dbReference type="Proteomes" id="UP000049983">
    <property type="component" value="Unassembled WGS sequence"/>
</dbReference>
<reference evidence="4" key="1">
    <citation type="submission" date="2015-07" db="EMBL/GenBank/DDBJ databases">
        <authorList>
            <person name="Rodrigo-Torres Lidia"/>
            <person name="Arahal R.David."/>
        </authorList>
    </citation>
    <scope>NUCLEOTIDE SEQUENCE [LARGE SCALE GENOMIC DNA]</scope>
    <source>
        <strain evidence="4">CECT 5096</strain>
    </source>
</reference>
<evidence type="ECO:0000313" key="3">
    <source>
        <dbReference type="EMBL" id="CTQ74653.1"/>
    </source>
</evidence>
<dbReference type="AlphaFoldDB" id="A0A0M7ALJ3"/>
<dbReference type="PANTHER" id="PTHR32309">
    <property type="entry name" value="TYROSINE-PROTEIN KINASE"/>
    <property type="match status" value="1"/>
</dbReference>
<organism evidence="3 4">
    <name type="scientific">Roseibium album</name>
    <dbReference type="NCBI Taxonomy" id="311410"/>
    <lineage>
        <taxon>Bacteria</taxon>
        <taxon>Pseudomonadati</taxon>
        <taxon>Pseudomonadota</taxon>
        <taxon>Alphaproteobacteria</taxon>
        <taxon>Hyphomicrobiales</taxon>
        <taxon>Stappiaceae</taxon>
        <taxon>Roseibium</taxon>
    </lineage>
</organism>
<keyword evidence="1" id="KW-0175">Coiled coil</keyword>
<dbReference type="GO" id="GO:0004713">
    <property type="term" value="F:protein tyrosine kinase activity"/>
    <property type="evidence" value="ECO:0007669"/>
    <property type="project" value="TreeGrafter"/>
</dbReference>
<feature type="transmembrane region" description="Helical" evidence="2">
    <location>
        <begin position="18"/>
        <end position="39"/>
    </location>
</feature>
<feature type="transmembrane region" description="Helical" evidence="2">
    <location>
        <begin position="412"/>
        <end position="434"/>
    </location>
</feature>
<feature type="coiled-coil region" evidence="1">
    <location>
        <begin position="288"/>
        <end position="380"/>
    </location>
</feature>
<evidence type="ECO:0000313" key="4">
    <source>
        <dbReference type="Proteomes" id="UP000049983"/>
    </source>
</evidence>
<evidence type="ECO:0000256" key="2">
    <source>
        <dbReference type="SAM" id="Phobius"/>
    </source>
</evidence>
<keyword evidence="2" id="KW-0472">Membrane</keyword>
<dbReference type="PANTHER" id="PTHR32309:SF13">
    <property type="entry name" value="FERRIC ENTEROBACTIN TRANSPORT PROTEIN FEPE"/>
    <property type="match status" value="1"/>
</dbReference>
<keyword evidence="4" id="KW-1185">Reference proteome</keyword>
<dbReference type="GeneID" id="97671439"/>
<sequence length="518" mass="58108">MEQSFELGMIWAIVKRRYLYFVVPFVLVFAIVVVVAYALPRSYEAKATILIESQRIPSELASTTITASPSERIKVIEQRLFARDNLLSIASKFSLYNSEGRRDNSPSEIVDFMRDAIEIKQIGVATSRRNTQVIGFDVTFLYTNATLAARVTNELVTSILSQNLETRLSRAAETSDFFQQQLSNLEKKLLAVENQIAAYKRDNETALPDTLAIRREKLTEISANIDAIGRQITLSEQAENGAGSTGGAEAQQLAFRLQSQELNYDAFVERRELLAPLLEKGFVSQRTMDDLDRQIAQAEIEIAAVKSQMAQQGFTADPDTRLKLLQSQKVEFERRADDLRKSISRTPSVEVELAAMVREYENLRAEYTQTKAKLTDAEIGEKLEQDRQAERFEVLEQATTPEEPTKPNRIQIVAAGGAGAMALGAGLVLLLEFLDKSVRTASDLERRLQLRPIAVIPYVTTRRERIRRVANRVLAVCILLTVVVGALAAAHLFITPLDIYAERMWQKVQPLLPISLLS</sequence>
<dbReference type="RefSeq" id="WP_055112410.1">
    <property type="nucleotide sequence ID" value="NZ_CXWA01000005.1"/>
</dbReference>
<protein>
    <submittedName>
        <fullName evidence="3">Cryptic autophosphorylating protein tyrosine kinase Etk</fullName>
    </submittedName>
</protein>
<dbReference type="InterPro" id="IPR050445">
    <property type="entry name" value="Bact_polysacc_biosynth/exp"/>
</dbReference>
<dbReference type="GO" id="GO:0005886">
    <property type="term" value="C:plasma membrane"/>
    <property type="evidence" value="ECO:0007669"/>
    <property type="project" value="TreeGrafter"/>
</dbReference>
<dbReference type="EMBL" id="CXWC01000011">
    <property type="protein sequence ID" value="CTQ74653.1"/>
    <property type="molecule type" value="Genomic_DNA"/>
</dbReference>
<dbReference type="STRING" id="311410.LA5095_00992"/>
<dbReference type="OrthoDB" id="8114194at2"/>
<keyword evidence="3" id="KW-0418">Kinase</keyword>
<keyword evidence="3" id="KW-0808">Transferase</keyword>
<proteinExistence type="predicted"/>
<feature type="coiled-coil region" evidence="1">
    <location>
        <begin position="168"/>
        <end position="202"/>
    </location>
</feature>